<reference evidence="2" key="2">
    <citation type="journal article" date="2021" name="PeerJ">
        <title>Extensive microbial diversity within the chicken gut microbiome revealed by metagenomics and culture.</title>
        <authorList>
            <person name="Gilroy R."/>
            <person name="Ravi A."/>
            <person name="Getino M."/>
            <person name="Pursley I."/>
            <person name="Horton D.L."/>
            <person name="Alikhan N.F."/>
            <person name="Baker D."/>
            <person name="Gharbi K."/>
            <person name="Hall N."/>
            <person name="Watson M."/>
            <person name="Adriaenssens E.M."/>
            <person name="Foster-Nyarko E."/>
            <person name="Jarju S."/>
            <person name="Secka A."/>
            <person name="Antonio M."/>
            <person name="Oren A."/>
            <person name="Chaudhuri R.R."/>
            <person name="La Ragione R."/>
            <person name="Hildebrand F."/>
            <person name="Pallen M.J."/>
        </authorList>
    </citation>
    <scope>NUCLEOTIDE SEQUENCE</scope>
    <source>
        <strain evidence="2">9366</strain>
    </source>
</reference>
<dbReference type="Gene3D" id="3.20.20.190">
    <property type="entry name" value="Phosphatidylinositol (PI) phosphodiesterase"/>
    <property type="match status" value="1"/>
</dbReference>
<accession>A0A9D1SKE2</accession>
<dbReference type="InterPro" id="IPR030395">
    <property type="entry name" value="GP_PDE_dom"/>
</dbReference>
<reference evidence="2" key="1">
    <citation type="submission" date="2020-10" db="EMBL/GenBank/DDBJ databases">
        <authorList>
            <person name="Gilroy R."/>
        </authorList>
    </citation>
    <scope>NUCLEOTIDE SEQUENCE</scope>
    <source>
        <strain evidence="2">9366</strain>
    </source>
</reference>
<sequence length="250" mass="29238">MKDMQWLKETVFCHRGLHNNRDVPENSRAAFLRAAEAGLGSELDVYLTRDGKLIVHHDPTLKRMCGKRVFPYNVDTSHLENYPLLGTKECVPLFEDVLKDLGEKGRLIVEIKTTSRVDSTCRAVYDALKDYKGKWCIESFNWHITDWWVKHHPEVVIGQLYDIYSFQFLPVKLRKQYKTMDFLAIPVKKPREEYFLPIKKAHPEKMVIMWTVRTPDTFETAKRIADNIIFECDDKKADNIALEKAKSFLS</sequence>
<dbReference type="PROSITE" id="PS51704">
    <property type="entry name" value="GP_PDE"/>
    <property type="match status" value="1"/>
</dbReference>
<organism evidence="2 3">
    <name type="scientific">Candidatus Caccalectryoclostridium excrementigallinarum</name>
    <dbReference type="NCBI Taxonomy" id="2840710"/>
    <lineage>
        <taxon>Bacteria</taxon>
        <taxon>Bacillati</taxon>
        <taxon>Bacillota</taxon>
        <taxon>Clostridia</taxon>
        <taxon>Christensenellales</taxon>
        <taxon>Christensenellaceae</taxon>
        <taxon>Christensenellaceae incertae sedis</taxon>
        <taxon>Candidatus Caccalectryoclostridium</taxon>
    </lineage>
</organism>
<dbReference type="InterPro" id="IPR017946">
    <property type="entry name" value="PLC-like_Pdiesterase_TIM-brl"/>
</dbReference>
<dbReference type="SUPFAM" id="SSF51695">
    <property type="entry name" value="PLC-like phosphodiesterases"/>
    <property type="match status" value="1"/>
</dbReference>
<name>A0A9D1SKE2_9FIRM</name>
<dbReference type="PANTHER" id="PTHR46211:SF14">
    <property type="entry name" value="GLYCEROPHOSPHODIESTER PHOSPHODIESTERASE"/>
    <property type="match status" value="1"/>
</dbReference>
<feature type="domain" description="GP-PDE" evidence="1">
    <location>
        <begin position="9"/>
        <end position="240"/>
    </location>
</feature>
<dbReference type="GO" id="GO:0008081">
    <property type="term" value="F:phosphoric diester hydrolase activity"/>
    <property type="evidence" value="ECO:0007669"/>
    <property type="project" value="InterPro"/>
</dbReference>
<dbReference type="AlphaFoldDB" id="A0A9D1SKE2"/>
<dbReference type="GO" id="GO:0006629">
    <property type="term" value="P:lipid metabolic process"/>
    <property type="evidence" value="ECO:0007669"/>
    <property type="project" value="InterPro"/>
</dbReference>
<comment type="caution">
    <text evidence="2">The sequence shown here is derived from an EMBL/GenBank/DDBJ whole genome shotgun (WGS) entry which is preliminary data.</text>
</comment>
<evidence type="ECO:0000259" key="1">
    <source>
        <dbReference type="PROSITE" id="PS51704"/>
    </source>
</evidence>
<proteinExistence type="predicted"/>
<dbReference type="Pfam" id="PF03009">
    <property type="entry name" value="GDPD"/>
    <property type="match status" value="1"/>
</dbReference>
<protein>
    <recommendedName>
        <fullName evidence="1">GP-PDE domain-containing protein</fullName>
    </recommendedName>
</protein>
<evidence type="ECO:0000313" key="3">
    <source>
        <dbReference type="Proteomes" id="UP000824145"/>
    </source>
</evidence>
<gene>
    <name evidence="2" type="ORF">IAB07_03865</name>
</gene>
<evidence type="ECO:0000313" key="2">
    <source>
        <dbReference type="EMBL" id="HIU62888.1"/>
    </source>
</evidence>
<dbReference type="PANTHER" id="PTHR46211">
    <property type="entry name" value="GLYCEROPHOSPHORYL DIESTER PHOSPHODIESTERASE"/>
    <property type="match status" value="1"/>
</dbReference>
<dbReference type="EMBL" id="DVNJ01000020">
    <property type="protein sequence ID" value="HIU62888.1"/>
    <property type="molecule type" value="Genomic_DNA"/>
</dbReference>
<dbReference type="Proteomes" id="UP000824145">
    <property type="component" value="Unassembled WGS sequence"/>
</dbReference>